<accession>A0A9Q0CSU0</accession>
<dbReference type="Pfam" id="PF00400">
    <property type="entry name" value="WD40"/>
    <property type="match status" value="3"/>
</dbReference>
<comment type="caution">
    <text evidence="3">The sequence shown here is derived from an EMBL/GenBank/DDBJ whole genome shotgun (WGS) entry which is preliminary data.</text>
</comment>
<protein>
    <recommendedName>
        <fullName evidence="2">Small-subunit processome Utp12 domain-containing protein</fullName>
    </recommendedName>
</protein>
<dbReference type="Gene3D" id="2.130.10.10">
    <property type="entry name" value="YVTN repeat-like/Quinoprotein amine dehydrogenase"/>
    <property type="match status" value="1"/>
</dbReference>
<evidence type="ECO:0000259" key="2">
    <source>
        <dbReference type="Pfam" id="PF04003"/>
    </source>
</evidence>
<dbReference type="SUPFAM" id="SSF50978">
    <property type="entry name" value="WD40 repeat-like"/>
    <property type="match status" value="1"/>
</dbReference>
<feature type="domain" description="Small-subunit processome Utp12" evidence="2">
    <location>
        <begin position="479"/>
        <end position="568"/>
    </location>
</feature>
<keyword evidence="4" id="KW-1185">Reference proteome</keyword>
<organism evidence="3 4">
    <name type="scientific">Rhynchospora breviuscula</name>
    <dbReference type="NCBI Taxonomy" id="2022672"/>
    <lineage>
        <taxon>Eukaryota</taxon>
        <taxon>Viridiplantae</taxon>
        <taxon>Streptophyta</taxon>
        <taxon>Embryophyta</taxon>
        <taxon>Tracheophyta</taxon>
        <taxon>Spermatophyta</taxon>
        <taxon>Magnoliopsida</taxon>
        <taxon>Liliopsida</taxon>
        <taxon>Poales</taxon>
        <taxon>Cyperaceae</taxon>
        <taxon>Cyperoideae</taxon>
        <taxon>Rhynchosporeae</taxon>
        <taxon>Rhynchospora</taxon>
    </lineage>
</organism>
<feature type="repeat" description="WD" evidence="1">
    <location>
        <begin position="12"/>
        <end position="42"/>
    </location>
</feature>
<name>A0A9Q0CSU0_9POAL</name>
<dbReference type="OrthoDB" id="30195at2759"/>
<proteinExistence type="predicted"/>
<gene>
    <name evidence="3" type="ORF">LUZ63_007845</name>
</gene>
<dbReference type="PROSITE" id="PS50082">
    <property type="entry name" value="WD_REPEATS_2"/>
    <property type="match status" value="2"/>
</dbReference>
<dbReference type="InterPro" id="IPR015943">
    <property type="entry name" value="WD40/YVTN_repeat-like_dom_sf"/>
</dbReference>
<dbReference type="InterPro" id="IPR007148">
    <property type="entry name" value="SSU_processome_Utp12"/>
</dbReference>
<dbReference type="EMBL" id="JAMQYH010000002">
    <property type="protein sequence ID" value="KAJ1699333.1"/>
    <property type="molecule type" value="Genomic_DNA"/>
</dbReference>
<feature type="repeat" description="WD" evidence="1">
    <location>
        <begin position="194"/>
        <end position="227"/>
    </location>
</feature>
<dbReference type="InterPro" id="IPR036322">
    <property type="entry name" value="WD40_repeat_dom_sf"/>
</dbReference>
<dbReference type="InterPro" id="IPR001680">
    <property type="entry name" value="WD40_rpt"/>
</dbReference>
<dbReference type="PANTHER" id="PTHR45290:SF1">
    <property type="entry name" value="OS03G0300300 PROTEIN"/>
    <property type="match status" value="1"/>
</dbReference>
<sequence>MASPNNRDLLTSFSPNCDFFAISSGDGRIKIWDTLKGTLQTEFAALSASDESGLLSENKKGHLSLDYTCMKWVQLPSKKKRKVGASLLVLGTGSGDVLALDISAGHLKWKASDSHSGGVTAIAYSTSGSFVYTAGADGIVCKTEASTGKILRRISVSSKAISSLCVSSDGKMLATAAGQLRTFSCYDNKKIQKFSGHPVGVRCMAFTEDGSHILTSGVGERHIAIWKTGLADQNQGASCVLSMNHPAIFIESKTETDIGSDQKRFFILAVSEPGHCYFWYGADINDLRDKKPTKISAERVSKGDLGIFGARIQGVVKEASGQMVAAYGSLVKPCFERASICYGVDVRLEPAQVEALLPMLDRSVSQKSRDAKTQAVTALNRANAEDASLPLPKLYAPGKKRKHDGLTDAAADLKPILGVEPSTTTTLPVKKGAQKLTVQEEHICLEDRMRELGLLGMKINLSSTIGNIGVQIDKNFSTRMIRQHVNAMNPDEVGPLFDNLVSAWRTRSAKSSSKVLEWIYSLLVYHSHHILSNKSSLKMLDDMQETIVVKYGLTQELLKLRGRLQLIRTQIDMAGEQKTKSLGDEVMYVEEESDDQEDEEIDEMIYREEEDESDMD</sequence>
<dbReference type="SMART" id="SM00320">
    <property type="entry name" value="WD40"/>
    <property type="match status" value="4"/>
</dbReference>
<evidence type="ECO:0000256" key="1">
    <source>
        <dbReference type="PROSITE-ProRule" id="PRU00221"/>
    </source>
</evidence>
<dbReference type="PANTHER" id="PTHR45290">
    <property type="entry name" value="OS03G0300300 PROTEIN"/>
    <property type="match status" value="1"/>
</dbReference>
<evidence type="ECO:0000313" key="4">
    <source>
        <dbReference type="Proteomes" id="UP001151287"/>
    </source>
</evidence>
<reference evidence="3" key="1">
    <citation type="journal article" date="2022" name="Cell">
        <title>Repeat-based holocentromeres influence genome architecture and karyotype evolution.</title>
        <authorList>
            <person name="Hofstatter P.G."/>
            <person name="Thangavel G."/>
            <person name="Lux T."/>
            <person name="Neumann P."/>
            <person name="Vondrak T."/>
            <person name="Novak P."/>
            <person name="Zhang M."/>
            <person name="Costa L."/>
            <person name="Castellani M."/>
            <person name="Scott A."/>
            <person name="Toegelov H."/>
            <person name="Fuchs J."/>
            <person name="Mata-Sucre Y."/>
            <person name="Dias Y."/>
            <person name="Vanzela A.L.L."/>
            <person name="Huettel B."/>
            <person name="Almeida C.C.S."/>
            <person name="Simkova H."/>
            <person name="Souza G."/>
            <person name="Pedrosa-Harand A."/>
            <person name="Macas J."/>
            <person name="Mayer K.F.X."/>
            <person name="Houben A."/>
            <person name="Marques A."/>
        </authorList>
    </citation>
    <scope>NUCLEOTIDE SEQUENCE</scope>
    <source>
        <strain evidence="3">RhyBre1mFocal</strain>
    </source>
</reference>
<dbReference type="Pfam" id="PF04003">
    <property type="entry name" value="Utp12"/>
    <property type="match status" value="1"/>
</dbReference>
<evidence type="ECO:0000313" key="3">
    <source>
        <dbReference type="EMBL" id="KAJ1699333.1"/>
    </source>
</evidence>
<dbReference type="AlphaFoldDB" id="A0A9Q0CSU0"/>
<keyword evidence="1" id="KW-0853">WD repeat</keyword>
<dbReference type="Proteomes" id="UP001151287">
    <property type="component" value="Unassembled WGS sequence"/>
</dbReference>